<dbReference type="KEGG" id="mgg:MPLG2_1350"/>
<dbReference type="PANTHER" id="PTHR46623">
    <property type="entry name" value="CARBOXYMETHYLENEBUTENOLIDASE-RELATED"/>
    <property type="match status" value="1"/>
</dbReference>
<dbReference type="InterPro" id="IPR051049">
    <property type="entry name" value="Dienelactone_hydrolase-like"/>
</dbReference>
<sequence>MFMDAFGLRPRIDQIAREVASWGYVVLAPNVFHRDGTADELAPTGDITTPEGMYAFFQQAGPRIGHLTTELALADITAYLDTLQALPGVQPGPVGVVGFCMGGRLALRAAGLAPQRVAACAGFHVSGLVTDQPDSPHLVIAGSTAEYLFAHADNDRGLTPADSAALGDTIARAGLRGTSEIYAGSMHGYTMADTAAWNEAAYHRAMDELRALFARTLGESEAA</sequence>
<dbReference type="InterPro" id="IPR029058">
    <property type="entry name" value="AB_hydrolase_fold"/>
</dbReference>
<name>A0A2N9JG82_9ACTN</name>
<feature type="domain" description="Dienelactone hydrolase" evidence="1">
    <location>
        <begin position="1"/>
        <end position="215"/>
    </location>
</feature>
<dbReference type="GO" id="GO:0016787">
    <property type="term" value="F:hydrolase activity"/>
    <property type="evidence" value="ECO:0007669"/>
    <property type="project" value="UniProtKB-KW"/>
</dbReference>
<dbReference type="Gene3D" id="3.40.50.1820">
    <property type="entry name" value="alpha/beta hydrolase"/>
    <property type="match status" value="1"/>
</dbReference>
<accession>A0A2N9JG82</accession>
<dbReference type="Proteomes" id="UP000238164">
    <property type="component" value="Chromosome 1"/>
</dbReference>
<evidence type="ECO:0000313" key="2">
    <source>
        <dbReference type="EMBL" id="SPD86386.1"/>
    </source>
</evidence>
<dbReference type="Pfam" id="PF01738">
    <property type="entry name" value="DLH"/>
    <property type="match status" value="1"/>
</dbReference>
<proteinExistence type="predicted"/>
<dbReference type="SUPFAM" id="SSF53474">
    <property type="entry name" value="alpha/beta-Hydrolases"/>
    <property type="match status" value="1"/>
</dbReference>
<dbReference type="AlphaFoldDB" id="A0A2N9JG82"/>
<organism evidence="2 3">
    <name type="scientific">Micropruina glycogenica</name>
    <dbReference type="NCBI Taxonomy" id="75385"/>
    <lineage>
        <taxon>Bacteria</taxon>
        <taxon>Bacillati</taxon>
        <taxon>Actinomycetota</taxon>
        <taxon>Actinomycetes</taxon>
        <taxon>Propionibacteriales</taxon>
        <taxon>Nocardioidaceae</taxon>
        <taxon>Micropruina</taxon>
    </lineage>
</organism>
<reference evidence="2 3" key="1">
    <citation type="submission" date="2018-02" db="EMBL/GenBank/DDBJ databases">
        <authorList>
            <person name="Cohen D.B."/>
            <person name="Kent A.D."/>
        </authorList>
    </citation>
    <scope>NUCLEOTIDE SEQUENCE [LARGE SCALE GENOMIC DNA]</scope>
    <source>
        <strain evidence="2">1</strain>
    </source>
</reference>
<evidence type="ECO:0000259" key="1">
    <source>
        <dbReference type="Pfam" id="PF01738"/>
    </source>
</evidence>
<gene>
    <name evidence="2" type="ORF">MPLG2_1350</name>
</gene>
<dbReference type="PANTHER" id="PTHR46623:SF10">
    <property type="entry name" value="CARBOXYMETHYLENEBUTENOLIDASE HOMOLOG"/>
    <property type="match status" value="1"/>
</dbReference>
<dbReference type="InterPro" id="IPR002925">
    <property type="entry name" value="Dienelactn_hydro"/>
</dbReference>
<dbReference type="EMBL" id="LT985188">
    <property type="protein sequence ID" value="SPD86386.1"/>
    <property type="molecule type" value="Genomic_DNA"/>
</dbReference>
<protein>
    <submittedName>
        <fullName evidence="2">Dienelactone hydrolase</fullName>
    </submittedName>
</protein>
<keyword evidence="2" id="KW-0378">Hydrolase</keyword>
<evidence type="ECO:0000313" key="3">
    <source>
        <dbReference type="Proteomes" id="UP000238164"/>
    </source>
</evidence>
<keyword evidence="3" id="KW-1185">Reference proteome</keyword>